<evidence type="ECO:0000259" key="2">
    <source>
        <dbReference type="Pfam" id="PF00144"/>
    </source>
</evidence>
<evidence type="ECO:0000313" key="3">
    <source>
        <dbReference type="EMBL" id="KAK3233497.1"/>
    </source>
</evidence>
<dbReference type="InterPro" id="IPR050491">
    <property type="entry name" value="AmpC-like"/>
</dbReference>
<feature type="chain" id="PRO_5042442664" description="Beta-lactamase-related domain-containing protein" evidence="1">
    <location>
        <begin position="18"/>
        <end position="513"/>
    </location>
</feature>
<comment type="caution">
    <text evidence="3">The sequence shown here is derived from an EMBL/GenBank/DDBJ whole genome shotgun (WGS) entry which is preliminary data.</text>
</comment>
<organism evidence="3 5">
    <name type="scientific">Cymbomonas tetramitiformis</name>
    <dbReference type="NCBI Taxonomy" id="36881"/>
    <lineage>
        <taxon>Eukaryota</taxon>
        <taxon>Viridiplantae</taxon>
        <taxon>Chlorophyta</taxon>
        <taxon>Pyramimonadophyceae</taxon>
        <taxon>Pyramimonadales</taxon>
        <taxon>Pyramimonadaceae</taxon>
        <taxon>Cymbomonas</taxon>
    </lineage>
</organism>
<protein>
    <recommendedName>
        <fullName evidence="2">Beta-lactamase-related domain-containing protein</fullName>
    </recommendedName>
</protein>
<accession>A0AAE0EMS8</accession>
<dbReference type="SUPFAM" id="SSF56601">
    <property type="entry name" value="beta-lactamase/transpeptidase-like"/>
    <property type="match status" value="1"/>
</dbReference>
<sequence>MVLIGALFACMLASAESMRSAWAPNASAVADAFIARVAAESDIPGIAVGVVAGGKVQYARGFGVQKSGDPNAAVTTNTLFQIGSCSKTFIAMGLAKYFDLDPSIGWNTRIKQIIPEFQMNNSYITETMVIGDLLAHRTGLGSHDGDLLWLAGDVTTEERLVLQRLRYLVPKERIGLKFQYSNIGYEVATVVLNRLAKEPWYEFIRKHLLLPLGMNDTLPGVPAIHSVSQKERLAFAHSYHVDPDPLLDEIYAMDLLKPRTPNLVGGISNGFLGAGSVISSTNDFCKWMEFLLNPGRSGIFKSQEGLIGVSVAEEAHVVVNHTLISAMLPEETVKSVGNAYGAGFGFDLVGALFGEPKKHFFSKGGDTLFHTTRTGFLPDEELAVVIFGNMEYGLKDQYLNALVSSVLEIFTGSNISKVEAKYAPVATKLAKIQSLIRSSPVVTYHLPLNESISNQSSATLSFPCGDFDCSAKLRDIDTLLPMLEVGGLGPPEVSELHTQRIANEFACGCPIQY</sequence>
<proteinExistence type="predicted"/>
<reference evidence="3 5" key="1">
    <citation type="journal article" date="2015" name="Genome Biol. Evol.">
        <title>Comparative Genomics of a Bacterivorous Green Alga Reveals Evolutionary Causalities and Consequences of Phago-Mixotrophic Mode of Nutrition.</title>
        <authorList>
            <person name="Burns J.A."/>
            <person name="Paasch A."/>
            <person name="Narechania A."/>
            <person name="Kim E."/>
        </authorList>
    </citation>
    <scope>NUCLEOTIDE SEQUENCE [LARGE SCALE GENOMIC DNA]</scope>
    <source>
        <strain evidence="3">PLY_AMNH</strain>
    </source>
</reference>
<name>A0AAE0EMS8_9CHLO</name>
<reference evidence="3" key="2">
    <citation type="submission" date="2023-06" db="EMBL/GenBank/DDBJ databases">
        <title>Long-read-based genome assembly of the green algal bacterivore Cymbomonas tetramitiformis.</title>
        <authorList>
            <person name="Gyaltshen Y."/>
            <person name="Rozenberg A."/>
            <person name="Paasch A."/>
            <person name="Burns J.A."/>
            <person name="Warring S."/>
            <person name="Larson R."/>
            <person name="Maurer-Alcala X."/>
            <person name="Dacks J."/>
            <person name="Kim E."/>
        </authorList>
    </citation>
    <scope>NUCLEOTIDE SEQUENCE</scope>
    <source>
        <strain evidence="3">PLY_AMNH</strain>
    </source>
</reference>
<dbReference type="PANTHER" id="PTHR46825:SF15">
    <property type="entry name" value="BETA-LACTAMASE-RELATED DOMAIN-CONTAINING PROTEIN"/>
    <property type="match status" value="1"/>
</dbReference>
<dbReference type="Pfam" id="PF00144">
    <property type="entry name" value="Beta-lactamase"/>
    <property type="match status" value="1"/>
</dbReference>
<dbReference type="Proteomes" id="UP001190700">
    <property type="component" value="Unassembled WGS sequence"/>
</dbReference>
<evidence type="ECO:0000256" key="1">
    <source>
        <dbReference type="SAM" id="SignalP"/>
    </source>
</evidence>
<dbReference type="Gene3D" id="3.40.710.10">
    <property type="entry name" value="DD-peptidase/beta-lactamase superfamily"/>
    <property type="match status" value="1"/>
</dbReference>
<dbReference type="PANTHER" id="PTHR46825">
    <property type="entry name" value="D-ALANYL-D-ALANINE-CARBOXYPEPTIDASE/ENDOPEPTIDASE AMPH"/>
    <property type="match status" value="1"/>
</dbReference>
<feature type="signal peptide" evidence="1">
    <location>
        <begin position="1"/>
        <end position="17"/>
    </location>
</feature>
<dbReference type="InterPro" id="IPR001466">
    <property type="entry name" value="Beta-lactam-related"/>
</dbReference>
<gene>
    <name evidence="4" type="ORF">CYMTET_42860</name>
    <name evidence="3" type="ORF">CYMTET_56212</name>
</gene>
<dbReference type="EMBL" id="LGRX02035695">
    <property type="protein sequence ID" value="KAK3233497.1"/>
    <property type="molecule type" value="Genomic_DNA"/>
</dbReference>
<dbReference type="EMBL" id="LGRX02028776">
    <property type="protein sequence ID" value="KAK3247651.1"/>
    <property type="molecule type" value="Genomic_DNA"/>
</dbReference>
<dbReference type="AlphaFoldDB" id="A0AAE0EMS8"/>
<dbReference type="InterPro" id="IPR012338">
    <property type="entry name" value="Beta-lactam/transpept-like"/>
</dbReference>
<feature type="domain" description="Beta-lactamase-related" evidence="2">
    <location>
        <begin position="31"/>
        <end position="399"/>
    </location>
</feature>
<evidence type="ECO:0000313" key="4">
    <source>
        <dbReference type="EMBL" id="KAK3247651.1"/>
    </source>
</evidence>
<keyword evidence="5" id="KW-1185">Reference proteome</keyword>
<keyword evidence="1" id="KW-0732">Signal</keyword>
<evidence type="ECO:0000313" key="5">
    <source>
        <dbReference type="Proteomes" id="UP001190700"/>
    </source>
</evidence>